<keyword evidence="1" id="KW-0519">Myristate</keyword>
<dbReference type="InterPro" id="IPR001019">
    <property type="entry name" value="Gprotein_alpha_su"/>
</dbReference>
<dbReference type="GO" id="GO:0005525">
    <property type="term" value="F:GTP binding"/>
    <property type="evidence" value="ECO:0007669"/>
    <property type="project" value="UniProtKB-KW"/>
</dbReference>
<feature type="binding site" evidence="9">
    <location>
        <begin position="171"/>
        <end position="175"/>
    </location>
    <ligand>
        <name>GTP</name>
        <dbReference type="ChEBI" id="CHEBI:37565"/>
    </ligand>
</feature>
<dbReference type="SUPFAM" id="SSF47895">
    <property type="entry name" value="Transducin (alpha subunit), insertion domain"/>
    <property type="match status" value="1"/>
</dbReference>
<dbReference type="GO" id="GO:0003924">
    <property type="term" value="F:GTPase activity"/>
    <property type="evidence" value="ECO:0007669"/>
    <property type="project" value="InterPro"/>
</dbReference>
<evidence type="ECO:0000256" key="8">
    <source>
        <dbReference type="ARBA" id="ARBA00023288"/>
    </source>
</evidence>
<feature type="binding site" evidence="9">
    <location>
        <position position="302"/>
    </location>
    <ligand>
        <name>GTP</name>
        <dbReference type="ChEBI" id="CHEBI:37565"/>
    </ligand>
</feature>
<evidence type="ECO:0000256" key="1">
    <source>
        <dbReference type="ARBA" id="ARBA00022707"/>
    </source>
</evidence>
<dbReference type="PANTHER" id="PTHR10218">
    <property type="entry name" value="GTP-BINDING PROTEIN ALPHA SUBUNIT"/>
    <property type="match status" value="1"/>
</dbReference>
<dbReference type="Gene3D" id="1.10.400.10">
    <property type="entry name" value="GI Alpha 1, domain 2-like"/>
    <property type="match status" value="1"/>
</dbReference>
<evidence type="ECO:0000256" key="10">
    <source>
        <dbReference type="PIRSR" id="PIRSR601019-2"/>
    </source>
</evidence>
<dbReference type="EMBL" id="GIBP01004685">
    <property type="protein sequence ID" value="NDV33654.1"/>
    <property type="molecule type" value="Transcribed_RNA"/>
</dbReference>
<keyword evidence="6" id="KW-0564">Palmitate</keyword>
<sequence length="321" mass="36539">MEQSRNKNELRILLLGTGESGKTTITKQLKQIHAGGFTEEEKVLFVNVIHKSIVESVNCIFEASEQLERYFPEVRKRFVQLGKGPKDKELIGEADTLTQFLKEEAVKKRVEECLEAGVITDTEKYYLDNAKRILDHAFTLELDDLLRVRIPSIGIKETSFSLGGRDFVLVDVGGQRSERKKWIHCFEHVNAVLFCVALSEFDQTLHEDKVTNRMTESLKLFQEVCSSKWFVNTKLVLILNKADLLKKKLASGRSIKSLWADFSGANEFQPTVDYITQKFLSTKDPFNSVPLAERVNVFITCATDTECVKTTFEEIITCVAK</sequence>
<evidence type="ECO:0000256" key="4">
    <source>
        <dbReference type="ARBA" id="ARBA00022842"/>
    </source>
</evidence>
<reference evidence="11" key="1">
    <citation type="journal article" date="2020" name="J. Eukaryot. Microbiol.">
        <title>De novo Sequencing, Assembly and Annotation of the Transcriptome for the Free-Living Testate Amoeba Arcella intermedia.</title>
        <authorList>
            <person name="Ribeiro G.M."/>
            <person name="Porfirio-Sousa A.L."/>
            <person name="Maurer-Alcala X.X."/>
            <person name="Katz L.A."/>
            <person name="Lahr D.J.G."/>
        </authorList>
    </citation>
    <scope>NUCLEOTIDE SEQUENCE</scope>
</reference>
<dbReference type="InterPro" id="IPR027417">
    <property type="entry name" value="P-loop_NTPase"/>
</dbReference>
<dbReference type="GO" id="GO:0005834">
    <property type="term" value="C:heterotrimeric G-protein complex"/>
    <property type="evidence" value="ECO:0007669"/>
    <property type="project" value="TreeGrafter"/>
</dbReference>
<evidence type="ECO:0000256" key="7">
    <source>
        <dbReference type="ARBA" id="ARBA00023224"/>
    </source>
</evidence>
<keyword evidence="7" id="KW-0807">Transducer</keyword>
<dbReference type="SMART" id="SM00275">
    <property type="entry name" value="G_alpha"/>
    <property type="match status" value="1"/>
</dbReference>
<keyword evidence="4 10" id="KW-0460">Magnesium</keyword>
<dbReference type="GO" id="GO:0046872">
    <property type="term" value="F:metal ion binding"/>
    <property type="evidence" value="ECO:0007669"/>
    <property type="project" value="UniProtKB-KW"/>
</dbReference>
<keyword evidence="5 9" id="KW-0342">GTP-binding</keyword>
<dbReference type="AlphaFoldDB" id="A0A6B2L9G9"/>
<evidence type="ECO:0000256" key="9">
    <source>
        <dbReference type="PIRSR" id="PIRSR601019-1"/>
    </source>
</evidence>
<dbReference type="FunFam" id="3.40.50.300:FF:003800">
    <property type="entry name" value="Guanine nucleotide-binding protein G(k) subunit alpha"/>
    <property type="match status" value="1"/>
</dbReference>
<dbReference type="PRINTS" id="PR00318">
    <property type="entry name" value="GPROTEINA"/>
</dbReference>
<dbReference type="SUPFAM" id="SSF52540">
    <property type="entry name" value="P-loop containing nucleoside triphosphate hydrolases"/>
    <property type="match status" value="1"/>
</dbReference>
<dbReference type="GO" id="GO:0031683">
    <property type="term" value="F:G-protein beta/gamma-subunit complex binding"/>
    <property type="evidence" value="ECO:0007669"/>
    <property type="project" value="InterPro"/>
</dbReference>
<protein>
    <submittedName>
        <fullName evidence="11">Uncharacterized protein</fullName>
    </submittedName>
</protein>
<keyword evidence="8" id="KW-0449">Lipoprotein</keyword>
<dbReference type="GO" id="GO:0001664">
    <property type="term" value="F:G protein-coupled receptor binding"/>
    <property type="evidence" value="ECO:0007669"/>
    <property type="project" value="TreeGrafter"/>
</dbReference>
<feature type="binding site" evidence="9">
    <location>
        <begin position="240"/>
        <end position="243"/>
    </location>
    <ligand>
        <name>GTP</name>
        <dbReference type="ChEBI" id="CHEBI:37565"/>
    </ligand>
</feature>
<dbReference type="CDD" id="cd00066">
    <property type="entry name" value="G-alpha"/>
    <property type="match status" value="1"/>
</dbReference>
<feature type="binding site" evidence="10">
    <location>
        <position position="152"/>
    </location>
    <ligand>
        <name>Mg(2+)</name>
        <dbReference type="ChEBI" id="CHEBI:18420"/>
    </ligand>
</feature>
<dbReference type="Gene3D" id="3.40.50.300">
    <property type="entry name" value="P-loop containing nucleotide triphosphate hydrolases"/>
    <property type="match status" value="1"/>
</dbReference>
<evidence type="ECO:0000313" key="11">
    <source>
        <dbReference type="EMBL" id="NDV33654.1"/>
    </source>
</evidence>
<keyword evidence="3 9" id="KW-0547">Nucleotide-binding</keyword>
<proteinExistence type="predicted"/>
<feature type="binding site" evidence="10">
    <location>
        <position position="23"/>
    </location>
    <ligand>
        <name>Mg(2+)</name>
        <dbReference type="ChEBI" id="CHEBI:18420"/>
    </ligand>
</feature>
<name>A0A6B2L9G9_9EUKA</name>
<keyword evidence="2 10" id="KW-0479">Metal-binding</keyword>
<dbReference type="InterPro" id="IPR011025">
    <property type="entry name" value="GproteinA_insert"/>
</dbReference>
<dbReference type="GO" id="GO:0005737">
    <property type="term" value="C:cytoplasm"/>
    <property type="evidence" value="ECO:0007669"/>
    <property type="project" value="TreeGrafter"/>
</dbReference>
<evidence type="ECO:0000256" key="5">
    <source>
        <dbReference type="ARBA" id="ARBA00023134"/>
    </source>
</evidence>
<dbReference type="PANTHER" id="PTHR10218:SF302">
    <property type="entry name" value="GUANINE NUCLEOTIDE-BINDING PROTEIN ALPHA-5 SUBUNIT"/>
    <property type="match status" value="1"/>
</dbReference>
<dbReference type="PROSITE" id="PS51882">
    <property type="entry name" value="G_ALPHA"/>
    <property type="match status" value="1"/>
</dbReference>
<dbReference type="GO" id="GO:0007188">
    <property type="term" value="P:adenylate cyclase-modulating G protein-coupled receptor signaling pathway"/>
    <property type="evidence" value="ECO:0007669"/>
    <property type="project" value="TreeGrafter"/>
</dbReference>
<dbReference type="Pfam" id="PF00503">
    <property type="entry name" value="G-alpha"/>
    <property type="match status" value="1"/>
</dbReference>
<evidence type="ECO:0000256" key="2">
    <source>
        <dbReference type="ARBA" id="ARBA00022723"/>
    </source>
</evidence>
<feature type="binding site" evidence="9">
    <location>
        <begin position="19"/>
        <end position="24"/>
    </location>
    <ligand>
        <name>GTP</name>
        <dbReference type="ChEBI" id="CHEBI:37565"/>
    </ligand>
</feature>
<accession>A0A6B2L9G9</accession>
<evidence type="ECO:0000256" key="6">
    <source>
        <dbReference type="ARBA" id="ARBA00023139"/>
    </source>
</evidence>
<organism evidence="11">
    <name type="scientific">Arcella intermedia</name>
    <dbReference type="NCBI Taxonomy" id="1963864"/>
    <lineage>
        <taxon>Eukaryota</taxon>
        <taxon>Amoebozoa</taxon>
        <taxon>Tubulinea</taxon>
        <taxon>Elardia</taxon>
        <taxon>Arcellinida</taxon>
        <taxon>Sphaerothecina</taxon>
        <taxon>Arcellidae</taxon>
        <taxon>Arcella</taxon>
    </lineage>
</organism>
<evidence type="ECO:0000256" key="3">
    <source>
        <dbReference type="ARBA" id="ARBA00022741"/>
    </source>
</evidence>